<feature type="region of interest" description="Disordered" evidence="2">
    <location>
        <begin position="14"/>
        <end position="154"/>
    </location>
</feature>
<protein>
    <submittedName>
        <fullName evidence="4">Helicase protein MOM1</fullName>
    </submittedName>
</protein>
<name>A0A3L6ENG9_MAIZE</name>
<dbReference type="ExpressionAtlas" id="A0A3L6ENG9">
    <property type="expression patterns" value="baseline and differential"/>
</dbReference>
<dbReference type="GO" id="GO:0004386">
    <property type="term" value="F:helicase activity"/>
    <property type="evidence" value="ECO:0007669"/>
    <property type="project" value="UniProtKB-KW"/>
</dbReference>
<gene>
    <name evidence="4" type="primary">MOM1_5</name>
    <name evidence="4" type="ORF">Zm00014a_035439</name>
</gene>
<feature type="region of interest" description="Disordered" evidence="2">
    <location>
        <begin position="777"/>
        <end position="853"/>
    </location>
</feature>
<dbReference type="PANTHER" id="PTHR35116:SF2">
    <property type="entry name" value="ATP-DEPENDENT HELICASE FAMILY PROTEIN-RELATED"/>
    <property type="match status" value="1"/>
</dbReference>
<feature type="compositionally biased region" description="Polar residues" evidence="2">
    <location>
        <begin position="1533"/>
        <end position="1547"/>
    </location>
</feature>
<feature type="compositionally biased region" description="Polar residues" evidence="2">
    <location>
        <begin position="1088"/>
        <end position="1101"/>
    </location>
</feature>
<organism evidence="4 5">
    <name type="scientific">Zea mays</name>
    <name type="common">Maize</name>
    <dbReference type="NCBI Taxonomy" id="4577"/>
    <lineage>
        <taxon>Eukaryota</taxon>
        <taxon>Viridiplantae</taxon>
        <taxon>Streptophyta</taxon>
        <taxon>Embryophyta</taxon>
        <taxon>Tracheophyta</taxon>
        <taxon>Spermatophyta</taxon>
        <taxon>Magnoliopsida</taxon>
        <taxon>Liliopsida</taxon>
        <taxon>Poales</taxon>
        <taxon>Poaceae</taxon>
        <taxon>PACMAD clade</taxon>
        <taxon>Panicoideae</taxon>
        <taxon>Andropogonodae</taxon>
        <taxon>Andropogoneae</taxon>
        <taxon>Tripsacinae</taxon>
        <taxon>Zea</taxon>
    </lineage>
</organism>
<feature type="compositionally biased region" description="Polar residues" evidence="2">
    <location>
        <begin position="795"/>
        <end position="807"/>
    </location>
</feature>
<feature type="compositionally biased region" description="Basic and acidic residues" evidence="2">
    <location>
        <begin position="781"/>
        <end position="794"/>
    </location>
</feature>
<dbReference type="EMBL" id="NCVQ01000006">
    <property type="protein sequence ID" value="PWZ20877.1"/>
    <property type="molecule type" value="Genomic_DNA"/>
</dbReference>
<feature type="compositionally biased region" description="Low complexity" evidence="2">
    <location>
        <begin position="59"/>
        <end position="69"/>
    </location>
</feature>
<sequence>MRVLEGYDDKFWREVTLLPPPPPHSPSHTPSPGHRRMSNTSGGSLMDGAAGGNLASRNDSQGVISSSHSGSDHVTKVPSVRRRTHPPMRLGSEVPEPSPKMRKVVNEEDTPCGASNTGKISASPSAVSRDPNGTSTSEDHAGGHSSEYATVGNARGSPIKRRCMQTSHYLGLFTPLKGKHTDEVAKSKQSTVSTKTKKFKEIQFQKLQRLPDGCHPDFDNDHLCSVNNHDLLPGMSTPSADLHLLTETGVENMRTPKSLHAELKRELSKLNTVLKLPDNVLFLANQFLEYLLNNHLVVREPRSILHAFNIALCWRAASFLKYTELDHRESLALASDGLNYECNEELAELFYKKIGILKEKVAHKPGGIINGRLSPHESSSANLRSDHSFRKQAMDLHGNFTKGTEDSPSATDQMVMVSDEQESLSAPDAGREHLLSEESSSSAAMKRIDLFNSIFFSRERDIIEKQQLEILNLRTLRDNQVKKLKEVCHAVVQHIRISNIDEEMEIDQIKLVIQWFTMFMHSFLAHIRLQFFKLDALHSTTLAEEELMKEKLKQEVVSGELDHFPDHCVTLPDSNSVIEEFIHFKKQNDDSHVDQKMALDGDQLMDDRSMEITILRSLFSPEACSTLAVRNEPTEAHLRSGGRASSEYVDLPDNNNHCISVGIDYQGGCSASSIPTSHGSINQEFSTGDGRNIEHAKGDIIANPSMVPGSATSLVVINAENDSTVAADPDHLESHILASVTTLQHPTSEEPSDTLHAMAVQDLQTEMQTTCPTLGAQHQKVCPDDSSKMNHEPDTTTGMLQEGTTSDHLGDSSKVNVEPDITTGMSQEGKTSDHLDDSSTGVKEKNIDTVIADPLNSENQSYIAMPEAWVAEIQSDQSSMPAQHSTSLPTQRKLPVLGHPPEEANPSSNLDTEAAQKPDIQPSSSTLDADSSETRHQPETTTVLSQVGSKNHDVGTFHAQKAQSDSPILAAPQSTAMLSLPLEAGTPANVSSTSSLQSNGVSSRHTPAVSESSGMLGTQPEQDLHHDLGPSMSLLGVPLQRMLPDDRSQTVCQPDRGTDLSGKGETEYLACTTSDLSTLPLSGEAETENGQASMPAQEITSPHAQHSLALATSQHPVGDLQPPTLILSEETERAGLLCTSASQDLQLSMITQEDVPLERTDLSGMPVTQSTTVLQSVEPSCDPHAEEAGTWGMLSAPDLQSRMQSSSQLQDQIAEAEGAGIFGTIPAQNLQPETWSSTSAQHISPLRTHPDERIQIGLQPNTTPVPELLGQLSTLTPAGLLSSNEPLMNELEKLKYCNAVLCKNHEQKKSQLQTECNQEIEKVKEKYELLRQEEDSVYHRLTTDLNRIYTKVLVNQSLAEFFKASLVQERSASPTIWQAPQSSQHAPCGTTAAQATLLPVASSLATRPTVLMSYHTTGPHLPPSQVARPPASGAIQLQPVLPGSHSRAAPSPVGSMHPRHGIYRAVGAQSRGPAPHLQQLRMPAPFAMVHRDGQHPPSIMNPGVIPSRQSVHGNFESSASGNALAGISFASMAPSSGHQAMSSTSDSHPVFPASSLLPGSGPGSMANFVRSSTRIPVVMASEQAPRLNPYVHHIGGGPLNAAPAGIQKARAHIGHTPQAASDQSQDVLHRLLLQLPEVMAPSLAQPTASSSHPAPMAARQQAGLLNPAPDNVACPLNAVAGVGRPGARIGSQSYQVSASLLEWEATLRVGLIRGHQGTYPLGQGCSDLAGGPPGTSAAQGCGSGASREVVCLSDDEE</sequence>
<keyword evidence="4" id="KW-0378">Hydrolase</keyword>
<proteinExistence type="predicted"/>
<dbReference type="Gene3D" id="6.10.250.1310">
    <property type="match status" value="1"/>
</dbReference>
<feature type="compositionally biased region" description="Basic and acidic residues" evidence="2">
    <location>
        <begin position="830"/>
        <end position="847"/>
    </location>
</feature>
<keyword evidence="4" id="KW-0547">Nucleotide-binding</keyword>
<dbReference type="Pfam" id="PF25029">
    <property type="entry name" value="MOM1"/>
    <property type="match status" value="1"/>
</dbReference>
<feature type="compositionally biased region" description="Polar residues" evidence="2">
    <location>
        <begin position="988"/>
        <end position="1017"/>
    </location>
</feature>
<accession>A0A3L6ENG9</accession>
<keyword evidence="4" id="KW-0067">ATP-binding</keyword>
<evidence type="ECO:0000256" key="1">
    <source>
        <dbReference type="SAM" id="Coils"/>
    </source>
</evidence>
<dbReference type="Proteomes" id="UP000251960">
    <property type="component" value="Chromosome 5"/>
</dbReference>
<evidence type="ECO:0000256" key="2">
    <source>
        <dbReference type="SAM" id="MobiDB-lite"/>
    </source>
</evidence>
<feature type="region of interest" description="Disordered" evidence="2">
    <location>
        <begin position="987"/>
        <end position="1017"/>
    </location>
</feature>
<evidence type="ECO:0000259" key="3">
    <source>
        <dbReference type="Pfam" id="PF25029"/>
    </source>
</evidence>
<dbReference type="InterPro" id="IPR039322">
    <property type="entry name" value="MOM1"/>
</dbReference>
<dbReference type="GO" id="GO:0031507">
    <property type="term" value="P:heterochromatin formation"/>
    <property type="evidence" value="ECO:0007669"/>
    <property type="project" value="InterPro"/>
</dbReference>
<feature type="region of interest" description="Disordered" evidence="2">
    <location>
        <begin position="1533"/>
        <end position="1556"/>
    </location>
</feature>
<reference evidence="4 5" key="1">
    <citation type="journal article" date="2018" name="Nat. Genet.">
        <title>Extensive intraspecific gene order and gene structural variations between Mo17 and other maize genomes.</title>
        <authorList>
            <person name="Sun S."/>
            <person name="Zhou Y."/>
            <person name="Chen J."/>
            <person name="Shi J."/>
            <person name="Zhao H."/>
            <person name="Zhao H."/>
            <person name="Song W."/>
            <person name="Zhang M."/>
            <person name="Cui Y."/>
            <person name="Dong X."/>
            <person name="Liu H."/>
            <person name="Ma X."/>
            <person name="Jiao Y."/>
            <person name="Wang B."/>
            <person name="Wei X."/>
            <person name="Stein J.C."/>
            <person name="Glaubitz J.C."/>
            <person name="Lu F."/>
            <person name="Yu G."/>
            <person name="Liang C."/>
            <person name="Fengler K."/>
            <person name="Li B."/>
            <person name="Rafalski A."/>
            <person name="Schnable P.S."/>
            <person name="Ware D.H."/>
            <person name="Buckler E.S."/>
            <person name="Lai J."/>
        </authorList>
    </citation>
    <scope>NUCLEOTIDE SEQUENCE [LARGE SCALE GENOMIC DNA]</scope>
    <source>
        <strain evidence="5">cv. Missouri 17</strain>
        <tissue evidence="4">Seedling</tissue>
    </source>
</reference>
<keyword evidence="4" id="KW-0347">Helicase</keyword>
<feature type="region of interest" description="Disordered" evidence="2">
    <location>
        <begin position="1080"/>
        <end position="1101"/>
    </location>
</feature>
<dbReference type="PANTHER" id="PTHR35116">
    <property type="entry name" value="HELICASE PROTEIN MOM1"/>
    <property type="match status" value="1"/>
</dbReference>
<feature type="compositionally biased region" description="Polar residues" evidence="2">
    <location>
        <begin position="113"/>
        <end position="136"/>
    </location>
</feature>
<comment type="caution">
    <text evidence="4">The sequence shown here is derived from an EMBL/GenBank/DDBJ whole genome shotgun (WGS) entry which is preliminary data.</text>
</comment>
<feature type="coiled-coil region" evidence="1">
    <location>
        <begin position="1302"/>
        <end position="1333"/>
    </location>
</feature>
<feature type="compositionally biased region" description="Polar residues" evidence="2">
    <location>
        <begin position="939"/>
        <end position="949"/>
    </location>
</feature>
<evidence type="ECO:0000313" key="5">
    <source>
        <dbReference type="Proteomes" id="UP000251960"/>
    </source>
</evidence>
<feature type="domain" description="MOM1 alpha-helical" evidence="3">
    <location>
        <begin position="255"/>
        <end position="365"/>
    </location>
</feature>
<feature type="region of interest" description="Disordered" evidence="2">
    <location>
        <begin position="1436"/>
        <end position="1459"/>
    </location>
</feature>
<dbReference type="InterPro" id="IPR056882">
    <property type="entry name" value="MOM1_dom"/>
</dbReference>
<keyword evidence="1" id="KW-0175">Coiled coil</keyword>
<feature type="compositionally biased region" description="Polar residues" evidence="2">
    <location>
        <begin position="874"/>
        <end position="890"/>
    </location>
</feature>
<evidence type="ECO:0000313" key="4">
    <source>
        <dbReference type="EMBL" id="PWZ20877.1"/>
    </source>
</evidence>
<feature type="region of interest" description="Disordered" evidence="2">
    <location>
        <begin position="874"/>
        <end position="949"/>
    </location>
</feature>